<dbReference type="InterPro" id="IPR052030">
    <property type="entry name" value="Peptidase_M20/M20A_hydrolases"/>
</dbReference>
<dbReference type="PANTHER" id="PTHR30575">
    <property type="entry name" value="PEPTIDASE M20"/>
    <property type="match status" value="1"/>
</dbReference>
<gene>
    <name evidence="1" type="ORF">FHX59_006425</name>
</gene>
<dbReference type="SUPFAM" id="SSF55031">
    <property type="entry name" value="Bacterial exopeptidase dimerisation domain"/>
    <property type="match status" value="1"/>
</dbReference>
<accession>A0ABR6FWZ2</accession>
<dbReference type="SUPFAM" id="SSF53187">
    <property type="entry name" value="Zn-dependent exopeptidases"/>
    <property type="match status" value="1"/>
</dbReference>
<organism evidence="1 2">
    <name type="scientific">Paraburkholderia silvatlantica</name>
    <dbReference type="NCBI Taxonomy" id="321895"/>
    <lineage>
        <taxon>Bacteria</taxon>
        <taxon>Pseudomonadati</taxon>
        <taxon>Pseudomonadota</taxon>
        <taxon>Betaproteobacteria</taxon>
        <taxon>Burkholderiales</taxon>
        <taxon>Burkholderiaceae</taxon>
        <taxon>Paraburkholderia</taxon>
    </lineage>
</organism>
<reference evidence="1 2" key="1">
    <citation type="submission" date="2020-08" db="EMBL/GenBank/DDBJ databases">
        <title>Genomic Encyclopedia of Type Strains, Phase IV (KMG-V): Genome sequencing to study the core and pangenomes of soil and plant-associated prokaryotes.</title>
        <authorList>
            <person name="Whitman W."/>
        </authorList>
    </citation>
    <scope>NUCLEOTIDE SEQUENCE [LARGE SCALE GENOMIC DNA]</scope>
    <source>
        <strain evidence="1 2">SRMrh-85</strain>
    </source>
</reference>
<protein>
    <submittedName>
        <fullName evidence="1">Aminobenzoyl-glutamate utilization protein B</fullName>
    </submittedName>
</protein>
<keyword evidence="2" id="KW-1185">Reference proteome</keyword>
<evidence type="ECO:0000313" key="2">
    <source>
        <dbReference type="Proteomes" id="UP000533533"/>
    </source>
</evidence>
<dbReference type="RefSeq" id="WP_207786573.1">
    <property type="nucleotide sequence ID" value="NZ_JACHVZ010000023.1"/>
</dbReference>
<proteinExistence type="predicted"/>
<dbReference type="PANTHER" id="PTHR30575:SF0">
    <property type="entry name" value="XAA-ARG DIPEPTIDASE"/>
    <property type="match status" value="1"/>
</dbReference>
<name>A0ABR6FWZ2_9BURK</name>
<dbReference type="Proteomes" id="UP000533533">
    <property type="component" value="Unassembled WGS sequence"/>
</dbReference>
<comment type="caution">
    <text evidence="1">The sequence shown here is derived from an EMBL/GenBank/DDBJ whole genome shotgun (WGS) entry which is preliminary data.</text>
</comment>
<dbReference type="EMBL" id="JACHVZ010000023">
    <property type="protein sequence ID" value="MBB2931951.1"/>
    <property type="molecule type" value="Genomic_DNA"/>
</dbReference>
<dbReference type="Gene3D" id="3.30.70.360">
    <property type="match status" value="1"/>
</dbReference>
<dbReference type="Gene3D" id="3.40.630.10">
    <property type="entry name" value="Zn peptidases"/>
    <property type="match status" value="1"/>
</dbReference>
<evidence type="ECO:0000313" key="1">
    <source>
        <dbReference type="EMBL" id="MBB2931951.1"/>
    </source>
</evidence>
<dbReference type="InterPro" id="IPR036264">
    <property type="entry name" value="Bact_exopeptidase_dim_dom"/>
</dbReference>
<sequence length="477" mass="51548">MTMTSIELKDVETHWEAIRPRIDAGFAQLWSNPELPCMEFGASAALADWLESEGFEVERAVFGILTAFVARKRTGEGPCIGILAEYDALPGLGNCACHTRSEPPSEAGHACGHNHIGPANTGAAIAAARSAQALGLGGEIKVVGCPAEELLWGKVALFVKGAFDNCDVLLTSHGDYQNGAISRPCQAMATGEFVFAGQSSHGGYTGKVNALAGAEEALFALRDLAKRFADTPIKHIIRGDMKIAGVVPDDVRLYFSIRHLDMARALEVYDVVIETCRTIAEQSGLEWRHLPISTCRGYLANDALAAVLYECLNDVGPPAWSQDDQAWMEQLAQQSAPGQAFELDEEIRLYDDGQDYYSQDDGEASWHIPLGRVNWAYPKQVPIHHWAWTALSGHSAGRAGPHMASKAIALAAIRLLDDPRLVDAAKAELKTRVAGETIGAPRLGAWNTLTQNPQSFWKGTWIEGECSEGLKVQGASD</sequence>